<dbReference type="FunFam" id="3.90.1150.10:FF:000003">
    <property type="entry name" value="Serine hydroxymethyltransferase"/>
    <property type="match status" value="1"/>
</dbReference>
<dbReference type="AlphaFoldDB" id="A0A285NUP1"/>
<keyword evidence="15" id="KW-0489">Methyltransferase</keyword>
<dbReference type="InterPro" id="IPR039429">
    <property type="entry name" value="SHMT-like_dom"/>
</dbReference>
<comment type="catalytic activity">
    <reaction evidence="1 11">
        <text>(6R)-5,10-methylene-5,6,7,8-tetrahydrofolate + glycine + H2O = (6S)-5,6,7,8-tetrahydrofolate + L-serine</text>
        <dbReference type="Rhea" id="RHEA:15481"/>
        <dbReference type="ChEBI" id="CHEBI:15377"/>
        <dbReference type="ChEBI" id="CHEBI:15636"/>
        <dbReference type="ChEBI" id="CHEBI:33384"/>
        <dbReference type="ChEBI" id="CHEBI:57305"/>
        <dbReference type="ChEBI" id="CHEBI:57453"/>
        <dbReference type="EC" id="2.1.2.1"/>
    </reaction>
</comment>
<keyword evidence="7 11" id="KW-0554">One-carbon metabolism</keyword>
<dbReference type="InterPro" id="IPR049943">
    <property type="entry name" value="Ser_HO-MeTrfase-like"/>
</dbReference>
<dbReference type="InterPro" id="IPR015421">
    <property type="entry name" value="PyrdxlP-dep_Trfase_major"/>
</dbReference>
<comment type="caution">
    <text evidence="11">Lacks conserved residue(s) required for the propagation of feature annotation.</text>
</comment>
<proteinExistence type="inferred from homology"/>
<feature type="binding site" evidence="11">
    <location>
        <position position="151"/>
    </location>
    <ligand>
        <name>(6S)-5,6,7,8-tetrahydrofolate</name>
        <dbReference type="ChEBI" id="CHEBI:57453"/>
    </ligand>
</feature>
<protein>
    <recommendedName>
        <fullName evidence="11">Serine hydroxymethyltransferase</fullName>
        <shortName evidence="11">SHMT</shortName>
        <shortName evidence="11">Serine methylase</shortName>
        <ecNumber evidence="11">2.1.2.1</ecNumber>
    </recommendedName>
</protein>
<keyword evidence="9 11" id="KW-0808">Transferase</keyword>
<dbReference type="HAMAP" id="MF_00051">
    <property type="entry name" value="SHMT"/>
    <property type="match status" value="1"/>
</dbReference>
<name>A0A285NUP1_9AQUI</name>
<dbReference type="PANTHER" id="PTHR11680:SF35">
    <property type="entry name" value="SERINE HYDROXYMETHYLTRANSFERASE 1"/>
    <property type="match status" value="1"/>
</dbReference>
<evidence type="ECO:0000313" key="16">
    <source>
        <dbReference type="Proteomes" id="UP000218627"/>
    </source>
</evidence>
<evidence type="ECO:0000313" key="15">
    <source>
        <dbReference type="EMBL" id="SNZ13214.1"/>
    </source>
</evidence>
<feature type="domain" description="Serine hydroxymethyltransferase-like" evidence="14">
    <location>
        <begin position="40"/>
        <end position="414"/>
    </location>
</feature>
<dbReference type="Gene3D" id="3.40.640.10">
    <property type="entry name" value="Type I PLP-dependent aspartate aminotransferase-like (Major domain)"/>
    <property type="match status" value="1"/>
</dbReference>
<dbReference type="GO" id="GO:0030170">
    <property type="term" value="F:pyridoxal phosphate binding"/>
    <property type="evidence" value="ECO:0007669"/>
    <property type="project" value="UniProtKB-UniRule"/>
</dbReference>
<evidence type="ECO:0000259" key="14">
    <source>
        <dbReference type="Pfam" id="PF00464"/>
    </source>
</evidence>
<evidence type="ECO:0000256" key="1">
    <source>
        <dbReference type="ARBA" id="ARBA00001528"/>
    </source>
</evidence>
<dbReference type="GO" id="GO:0032259">
    <property type="term" value="P:methylation"/>
    <property type="evidence" value="ECO:0007669"/>
    <property type="project" value="UniProtKB-KW"/>
</dbReference>
<evidence type="ECO:0000256" key="10">
    <source>
        <dbReference type="ARBA" id="ARBA00022898"/>
    </source>
</evidence>
<dbReference type="SUPFAM" id="SSF53383">
    <property type="entry name" value="PLP-dependent transferases"/>
    <property type="match status" value="1"/>
</dbReference>
<comment type="subunit">
    <text evidence="5 11">Homodimer.</text>
</comment>
<dbReference type="GO" id="GO:0005829">
    <property type="term" value="C:cytosol"/>
    <property type="evidence" value="ECO:0007669"/>
    <property type="project" value="TreeGrafter"/>
</dbReference>
<dbReference type="Pfam" id="PF00464">
    <property type="entry name" value="SHMT"/>
    <property type="match status" value="1"/>
</dbReference>
<keyword evidence="13" id="KW-0472">Membrane</keyword>
<keyword evidence="13" id="KW-1133">Transmembrane helix</keyword>
<feature type="site" description="Plays an important role in substrate specificity" evidence="11">
    <location>
        <position position="259"/>
    </location>
</feature>
<accession>A0A285NUP1</accession>
<dbReference type="FunFam" id="3.40.640.10:FF:000001">
    <property type="entry name" value="Serine hydroxymethyltransferase"/>
    <property type="match status" value="1"/>
</dbReference>
<keyword evidence="10 11" id="KW-0663">Pyridoxal phosphate</keyword>
<dbReference type="GO" id="GO:0004372">
    <property type="term" value="F:glycine hydroxymethyltransferase activity"/>
    <property type="evidence" value="ECO:0007669"/>
    <property type="project" value="UniProtKB-UniRule"/>
</dbReference>
<dbReference type="Gene3D" id="3.90.1150.10">
    <property type="entry name" value="Aspartate Aminotransferase, domain 1"/>
    <property type="match status" value="1"/>
</dbReference>
<keyword evidence="13" id="KW-0812">Transmembrane</keyword>
<dbReference type="PANTHER" id="PTHR11680">
    <property type="entry name" value="SERINE HYDROXYMETHYLTRANSFERASE"/>
    <property type="match status" value="1"/>
</dbReference>
<dbReference type="PIRSF" id="PIRSF000412">
    <property type="entry name" value="SHMT"/>
    <property type="match status" value="1"/>
</dbReference>
<comment type="similarity">
    <text evidence="4 11">Belongs to the SHMT family.</text>
</comment>
<dbReference type="GO" id="GO:0019264">
    <property type="term" value="P:glycine biosynthetic process from serine"/>
    <property type="evidence" value="ECO:0007669"/>
    <property type="project" value="UniProtKB-UniRule"/>
</dbReference>
<evidence type="ECO:0000256" key="13">
    <source>
        <dbReference type="SAM" id="Phobius"/>
    </source>
</evidence>
<feature type="binding site" evidence="11">
    <location>
        <begin position="155"/>
        <end position="157"/>
    </location>
    <ligand>
        <name>(6S)-5,6,7,8-tetrahydrofolate</name>
        <dbReference type="ChEBI" id="CHEBI:57453"/>
    </ligand>
</feature>
<feature type="transmembrane region" description="Helical" evidence="13">
    <location>
        <begin position="6"/>
        <end position="27"/>
    </location>
</feature>
<evidence type="ECO:0000256" key="2">
    <source>
        <dbReference type="ARBA" id="ARBA00001933"/>
    </source>
</evidence>
<keyword evidence="16" id="KW-1185">Reference proteome</keyword>
<evidence type="ECO:0000256" key="3">
    <source>
        <dbReference type="ARBA" id="ARBA00004496"/>
    </source>
</evidence>
<dbReference type="PROSITE" id="PS00096">
    <property type="entry name" value="SHMT"/>
    <property type="match status" value="1"/>
</dbReference>
<dbReference type="Proteomes" id="UP000218627">
    <property type="component" value="Unassembled WGS sequence"/>
</dbReference>
<dbReference type="NCBIfam" id="NF000586">
    <property type="entry name" value="PRK00011.1"/>
    <property type="match status" value="1"/>
</dbReference>
<dbReference type="UniPathway" id="UPA00193"/>
<sequence length="457" mass="51151">MKSLFLRVYLVFLLLFFSAFLLVYFLYNIFYGGKMRHLFNTDPEVYSAIVKEYERQFYHFELIASENFTSLAVMEAQGSVMTNKYAEGLPHKRYYGGCEFVDIVEDLAIERAKALFGAEHANVQPHSGSQANMAVYMAVLKPGDTIMGMDLAHGGHLTHGAKVNFSGKIYNAVYYGVHPETETIDYDSMYKIAKEHKPKLIIGGASAYPRVIDWEKMREIADSVGAYFMVDMAHYAGLVAGGVYPNPVPFAHFITSTTHKTLRGPRSGFILCKKEFAKDIDKSVFPGIQGGPLMHVIAAKAVAFKEAMSEDFKEYAKQVIANARAMAEEFMKEGFKVVSGGTDSHIVLLDLRNTGLTGKEVEEALGRANITVNKNAVPFDPLPPVKTSGIRIGTPAMTTRGMREDEMRRIAKLISKVIKNITDEKVINQVRQEVIEMCEEFPLYPELREKISTLKQA</sequence>
<dbReference type="InterPro" id="IPR015424">
    <property type="entry name" value="PyrdxlP-dep_Trfase"/>
</dbReference>
<evidence type="ECO:0000256" key="11">
    <source>
        <dbReference type="HAMAP-Rule" id="MF_00051"/>
    </source>
</evidence>
<dbReference type="EMBL" id="OBEN01000002">
    <property type="protein sequence ID" value="SNZ13214.1"/>
    <property type="molecule type" value="Genomic_DNA"/>
</dbReference>
<evidence type="ECO:0000256" key="4">
    <source>
        <dbReference type="ARBA" id="ARBA00006376"/>
    </source>
</evidence>
<reference evidence="16" key="1">
    <citation type="submission" date="2017-09" db="EMBL/GenBank/DDBJ databases">
        <authorList>
            <person name="Varghese N."/>
            <person name="Submissions S."/>
        </authorList>
    </citation>
    <scope>NUCLEOTIDE SEQUENCE [LARGE SCALE GENOMIC DNA]</scope>
    <source>
        <strain evidence="16">DSM 2913</strain>
    </source>
</reference>
<dbReference type="EC" id="2.1.2.1" evidence="11"/>
<dbReference type="InterPro" id="IPR015422">
    <property type="entry name" value="PyrdxlP-dep_Trfase_small"/>
</dbReference>
<comment type="cofactor">
    <cofactor evidence="2 11 12">
        <name>pyridoxal 5'-phosphate</name>
        <dbReference type="ChEBI" id="CHEBI:597326"/>
    </cofactor>
</comment>
<gene>
    <name evidence="11" type="primary">glyA</name>
    <name evidence="15" type="ORF">SAMN06265353_0660</name>
</gene>
<feature type="modified residue" description="N6-(pyridoxal phosphate)lysine" evidence="11 12">
    <location>
        <position position="260"/>
    </location>
</feature>
<keyword evidence="8 11" id="KW-0028">Amino-acid biosynthesis</keyword>
<keyword evidence="6 11" id="KW-0963">Cytoplasm</keyword>
<dbReference type="CDD" id="cd00378">
    <property type="entry name" value="SHMT"/>
    <property type="match status" value="1"/>
</dbReference>
<dbReference type="GO" id="GO:0008168">
    <property type="term" value="F:methyltransferase activity"/>
    <property type="evidence" value="ECO:0007669"/>
    <property type="project" value="UniProtKB-KW"/>
</dbReference>
<comment type="pathway">
    <text evidence="11">One-carbon metabolism; tetrahydrofolate interconversion.</text>
</comment>
<evidence type="ECO:0000256" key="8">
    <source>
        <dbReference type="ARBA" id="ARBA00022605"/>
    </source>
</evidence>
<dbReference type="InterPro" id="IPR001085">
    <property type="entry name" value="Ser_HO-MeTrfase"/>
</dbReference>
<evidence type="ECO:0000256" key="9">
    <source>
        <dbReference type="ARBA" id="ARBA00022679"/>
    </source>
</evidence>
<comment type="pathway">
    <text evidence="11">Amino-acid biosynthesis; glycine biosynthesis; glycine from L-serine: step 1/1.</text>
</comment>
<organism evidence="15 16">
    <name type="scientific">Hydrogenobacter hydrogenophilus</name>
    <dbReference type="NCBI Taxonomy" id="35835"/>
    <lineage>
        <taxon>Bacteria</taxon>
        <taxon>Pseudomonadati</taxon>
        <taxon>Aquificota</taxon>
        <taxon>Aquificia</taxon>
        <taxon>Aquificales</taxon>
        <taxon>Aquificaceae</taxon>
        <taxon>Hydrogenobacter</taxon>
    </lineage>
</organism>
<evidence type="ECO:0000256" key="12">
    <source>
        <dbReference type="PIRSR" id="PIRSR000412-50"/>
    </source>
</evidence>
<dbReference type="UniPathway" id="UPA00288">
    <property type="reaction ID" value="UER01023"/>
</dbReference>
<dbReference type="GO" id="GO:0035999">
    <property type="term" value="P:tetrahydrofolate interconversion"/>
    <property type="evidence" value="ECO:0007669"/>
    <property type="project" value="UniProtKB-UniRule"/>
</dbReference>
<evidence type="ECO:0000256" key="7">
    <source>
        <dbReference type="ARBA" id="ARBA00022563"/>
    </source>
</evidence>
<dbReference type="InterPro" id="IPR019798">
    <property type="entry name" value="Ser_HO-MeTrfase_PLP_BS"/>
</dbReference>
<evidence type="ECO:0000256" key="5">
    <source>
        <dbReference type="ARBA" id="ARBA00011738"/>
    </source>
</evidence>
<comment type="function">
    <text evidence="11">Catalyzes the reversible interconversion of serine and glycine with tetrahydrofolate (THF) serving as the one-carbon carrier. This reaction serves as the major source of one-carbon groups required for the biosynthesis of purines, thymidylate, methionine, and other important biomolecules. Also exhibits THF-independent aldolase activity toward beta-hydroxyamino acids, producing glycine and aldehydes, via a retro-aldol mechanism.</text>
</comment>
<comment type="subcellular location">
    <subcellularLocation>
        <location evidence="3 11">Cytoplasm</location>
    </subcellularLocation>
</comment>
<evidence type="ECO:0000256" key="6">
    <source>
        <dbReference type="ARBA" id="ARBA00022490"/>
    </source>
</evidence>